<keyword evidence="3" id="KW-1185">Reference proteome</keyword>
<evidence type="ECO:0000313" key="3">
    <source>
        <dbReference type="Proteomes" id="UP000019805"/>
    </source>
</evidence>
<accession>W8X4R4</accession>
<dbReference type="STRING" id="1437824.BN940_10456"/>
<proteinExistence type="predicted"/>
<name>W8X4R4_CASD6</name>
<dbReference type="KEGG" id="cdn:BN940_10456"/>
<reference evidence="2 3" key="1">
    <citation type="journal article" date="2014" name="BMC Microbiol.">
        <title>The oxygen-independent metabolism of cyclic monoterpenes in Castellaniella defragrans 65Phen.</title>
        <authorList>
            <person name="Petasch J."/>
            <person name="Disch E.M."/>
            <person name="Markert S."/>
            <person name="Becher D."/>
            <person name="Schweder T."/>
            <person name="Huttel B."/>
            <person name="Reinhardt R."/>
            <person name="Harder J."/>
        </authorList>
    </citation>
    <scope>NUCLEOTIDE SEQUENCE [LARGE SCALE GENOMIC DNA]</scope>
    <source>
        <strain evidence="2">65Phen</strain>
    </source>
</reference>
<dbReference type="HOGENOM" id="CLU_3078025_0_0_4"/>
<gene>
    <name evidence="2" type="ORF">BN940_10456</name>
</gene>
<dbReference type="AlphaFoldDB" id="W8X4R4"/>
<protein>
    <submittedName>
        <fullName evidence="2">Uncharacterized protein</fullName>
    </submittedName>
</protein>
<organism evidence="2 3">
    <name type="scientific">Castellaniella defragrans (strain DSM 12143 / CCUG 39792 / 65Phen)</name>
    <name type="common">Alcaligenes defragrans</name>
    <dbReference type="NCBI Taxonomy" id="1437824"/>
    <lineage>
        <taxon>Bacteria</taxon>
        <taxon>Pseudomonadati</taxon>
        <taxon>Pseudomonadota</taxon>
        <taxon>Betaproteobacteria</taxon>
        <taxon>Burkholderiales</taxon>
        <taxon>Alcaligenaceae</taxon>
        <taxon>Castellaniella</taxon>
    </lineage>
</organism>
<sequence length="52" mass="5728">MPERAGPGAETRRDVRPLAPRTPHPASRIPASMHADSHRSGAYTRICTRMCT</sequence>
<dbReference type="Proteomes" id="UP000019805">
    <property type="component" value="Chromosome"/>
</dbReference>
<feature type="region of interest" description="Disordered" evidence="1">
    <location>
        <begin position="1"/>
        <end position="43"/>
    </location>
</feature>
<evidence type="ECO:0000256" key="1">
    <source>
        <dbReference type="SAM" id="MobiDB-lite"/>
    </source>
</evidence>
<evidence type="ECO:0000313" key="2">
    <source>
        <dbReference type="EMBL" id="CDM24551.1"/>
    </source>
</evidence>
<dbReference type="EMBL" id="HG916765">
    <property type="protein sequence ID" value="CDM24551.1"/>
    <property type="molecule type" value="Genomic_DNA"/>
</dbReference>